<keyword evidence="4" id="KW-1185">Reference proteome</keyword>
<feature type="region of interest" description="Disordered" evidence="1">
    <location>
        <begin position="220"/>
        <end position="243"/>
    </location>
</feature>
<reference evidence="4" key="1">
    <citation type="submission" date="2015-09" db="EMBL/GenBank/DDBJ databases">
        <authorList>
            <consortium name="Pathogen Informatics"/>
        </authorList>
    </citation>
    <scope>NUCLEOTIDE SEQUENCE [LARGE SCALE GENOMIC DNA]</scope>
    <source>
        <strain evidence="4">Lake Konstanz</strain>
    </source>
</reference>
<evidence type="ECO:0000313" key="4">
    <source>
        <dbReference type="Proteomes" id="UP000051952"/>
    </source>
</evidence>
<gene>
    <name evidence="3" type="ORF">BSAL_60910</name>
</gene>
<protein>
    <submittedName>
        <fullName evidence="3">Membrane-associated protein, putative</fullName>
    </submittedName>
</protein>
<organism evidence="3 4">
    <name type="scientific">Bodo saltans</name>
    <name type="common">Flagellated protozoan</name>
    <dbReference type="NCBI Taxonomy" id="75058"/>
    <lineage>
        <taxon>Eukaryota</taxon>
        <taxon>Discoba</taxon>
        <taxon>Euglenozoa</taxon>
        <taxon>Kinetoplastea</taxon>
        <taxon>Metakinetoplastina</taxon>
        <taxon>Eubodonida</taxon>
        <taxon>Bodonidae</taxon>
        <taxon>Bodo</taxon>
    </lineage>
</organism>
<accession>A0A0S4KE44</accession>
<keyword evidence="2" id="KW-0812">Transmembrane</keyword>
<feature type="transmembrane region" description="Helical" evidence="2">
    <location>
        <begin position="82"/>
        <end position="103"/>
    </location>
</feature>
<proteinExistence type="predicted"/>
<dbReference type="VEuPathDB" id="TriTrypDB:BSAL_60910"/>
<evidence type="ECO:0000256" key="2">
    <source>
        <dbReference type="SAM" id="Phobius"/>
    </source>
</evidence>
<dbReference type="AlphaFoldDB" id="A0A0S4KE44"/>
<feature type="compositionally biased region" description="Basic residues" evidence="1">
    <location>
        <begin position="229"/>
        <end position="243"/>
    </location>
</feature>
<evidence type="ECO:0000256" key="1">
    <source>
        <dbReference type="SAM" id="MobiDB-lite"/>
    </source>
</evidence>
<feature type="transmembrane region" description="Helical" evidence="2">
    <location>
        <begin position="123"/>
        <end position="142"/>
    </location>
</feature>
<keyword evidence="2" id="KW-1133">Transmembrane helix</keyword>
<keyword evidence="2" id="KW-0472">Membrane</keyword>
<sequence length="243" mass="26296">MSDAQQYFEMMEKLKAKAVKKVEASSLDFLTADALVLASQEILILVGVTAVFSLIVFILLSRASSRKRIAKIRKTFFVPPSWFGIASGICAWESLHALTSVVIFVKRATSEAPLGEGFASSDLFNWIIFAADTAVIFGFAVTLAFDIDLGYAVLACLASIGTSFYQTASVTENLALAGYLGLVNVLFALFWCVGIGKGWIKSEMHLAMRELEGMGVSKETTSALASKMGQRKGPKKPMPKRSA</sequence>
<dbReference type="Proteomes" id="UP000051952">
    <property type="component" value="Unassembled WGS sequence"/>
</dbReference>
<feature type="transmembrane region" description="Helical" evidence="2">
    <location>
        <begin position="42"/>
        <end position="61"/>
    </location>
</feature>
<name>A0A0S4KE44_BODSA</name>
<feature type="transmembrane region" description="Helical" evidence="2">
    <location>
        <begin position="174"/>
        <end position="200"/>
    </location>
</feature>
<dbReference type="EMBL" id="CYKH01000281">
    <property type="protein sequence ID" value="CUI12709.1"/>
    <property type="molecule type" value="Genomic_DNA"/>
</dbReference>
<feature type="transmembrane region" description="Helical" evidence="2">
    <location>
        <begin position="149"/>
        <end position="168"/>
    </location>
</feature>
<evidence type="ECO:0000313" key="3">
    <source>
        <dbReference type="EMBL" id="CUI12709.1"/>
    </source>
</evidence>